<dbReference type="InterPro" id="IPR051043">
    <property type="entry name" value="Sulfatase_Mod_Factor_Kinase"/>
</dbReference>
<dbReference type="SUPFAM" id="SSF52129">
    <property type="entry name" value="Caspase-like"/>
    <property type="match status" value="1"/>
</dbReference>
<dbReference type="InterPro" id="IPR005532">
    <property type="entry name" value="SUMF_dom"/>
</dbReference>
<dbReference type="PANTHER" id="PTHR23150:SF35">
    <property type="entry name" value="BLL6746 PROTEIN"/>
    <property type="match status" value="1"/>
</dbReference>
<proteinExistence type="predicted"/>
<dbReference type="EMBL" id="CAADFG010000027">
    <property type="protein sequence ID" value="VFJ91117.1"/>
    <property type="molecule type" value="Genomic_DNA"/>
</dbReference>
<sequence length="961" mass="103247">MEKHALLIGVGQYPTHALPPLPAAVNDAKALGAVLRHPEMGGFPDANVILLEDPDRQAMETAIEELFSGRAKDDLALLYFSGHGLKDDAGRLYLATGSTRKTPNGELVRATAVSASAVHENMERSRARRQVVILDSCYSGAFPAEYAIKDDGTIDLPGQLLPHAAPPPAKAAPGGEGQAILTASTASRYAFEQDDEALSLYTRFLIRGIETGEADGNDNGFVTVGELHEYARGRVQAVQPAMRPGIYLGGGGGAIRVAGVPVGDPSARYAKAVGKSLDHRGEIAIAARPRLDDWRERLGLDTASYDAIEEDAMAARRKEFDGKCQEYGQTVREILKQGKRLADEAEKTNLADYRQRLGLDEEDAQAIQAGTEKEVAAEGARHKKDRQLYAASFREAIRMEEGPEGALTEATRARLARFQQELALSHGEAKEIREEVRRGEKKPSPKEAEPWWKRYLAADALITIVAGVLTIVASALAIWSFWGTEPDRGGRPLQEQTSAGDRGEPKSRQDAGAPRGAPGMTASPTHPGAVPGSAALQGGKSTGGEAEPATPGTASVVAQADAERSEPQGWAKAPPGAMPILDPEMGTTRSALAHPTPTPSSRQGMPGPSARDGKERSPSEVQGSGPPAPAIPAPPPKPARLTIHSNVTNDTVTIDGEPVGPTGPTVHERPPGEYTVRVEKAGYEPFERGITLAPGQEKTVRATLAFQTFRDRLRDGGLGPGMMVLPAGKFVMGSPEGEAKRNSDESPRHPVRIPEPFALGVTEVTFADYDRFAKATGRELPDDRKWGRNEHPVINVSWEDATEYAEWLSGQTGEDYRLPTEAEWEYAARAKTDTPFSTGECIHTDQANYDGNYDYAGCGAKTGVYRGKTVPAGSLPANPWGLHGMHGNVWEWTADCWHGDYENAPEDGRAWGGEDGGDCGWRVDRGGSWGSGPRVLRSANRYRFRTNGASGYVGFRLARAL</sequence>
<dbReference type="PANTHER" id="PTHR23150">
    <property type="entry name" value="SULFATASE MODIFYING FACTOR 1, 2"/>
    <property type="match status" value="1"/>
</dbReference>
<dbReference type="Gene3D" id="3.40.50.1460">
    <property type="match status" value="1"/>
</dbReference>
<organism evidence="5">
    <name type="scientific">Candidatus Kentrum eta</name>
    <dbReference type="NCBI Taxonomy" id="2126337"/>
    <lineage>
        <taxon>Bacteria</taxon>
        <taxon>Pseudomonadati</taxon>
        <taxon>Pseudomonadota</taxon>
        <taxon>Gammaproteobacteria</taxon>
        <taxon>Candidatus Kentrum</taxon>
    </lineage>
</organism>
<feature type="region of interest" description="Disordered" evidence="1">
    <location>
        <begin position="734"/>
        <end position="753"/>
    </location>
</feature>
<dbReference type="InterPro" id="IPR016187">
    <property type="entry name" value="CTDL_fold"/>
</dbReference>
<dbReference type="Pfam" id="PF08308">
    <property type="entry name" value="PEGA"/>
    <property type="match status" value="1"/>
</dbReference>
<evidence type="ECO:0000259" key="2">
    <source>
        <dbReference type="Pfam" id="PF00656"/>
    </source>
</evidence>
<feature type="compositionally biased region" description="Pro residues" evidence="1">
    <location>
        <begin position="626"/>
        <end position="638"/>
    </location>
</feature>
<evidence type="ECO:0000256" key="1">
    <source>
        <dbReference type="SAM" id="MobiDB-lite"/>
    </source>
</evidence>
<dbReference type="InterPro" id="IPR011600">
    <property type="entry name" value="Pept_C14_caspase"/>
</dbReference>
<dbReference type="Gene3D" id="3.90.1580.10">
    <property type="entry name" value="paralog of FGE (formylglycine-generating enzyme)"/>
    <property type="match status" value="1"/>
</dbReference>
<feature type="domain" description="PEGA" evidence="4">
    <location>
        <begin position="641"/>
        <end position="704"/>
    </location>
</feature>
<dbReference type="GO" id="GO:0006508">
    <property type="term" value="P:proteolysis"/>
    <property type="evidence" value="ECO:0007669"/>
    <property type="project" value="InterPro"/>
</dbReference>
<dbReference type="SUPFAM" id="SSF56436">
    <property type="entry name" value="C-type lectin-like"/>
    <property type="match status" value="1"/>
</dbReference>
<gene>
    <name evidence="5" type="ORF">BECKH772A_GA0070896_1002715</name>
</gene>
<feature type="region of interest" description="Disordered" evidence="1">
    <location>
        <begin position="429"/>
        <end position="448"/>
    </location>
</feature>
<feature type="compositionally biased region" description="Polar residues" evidence="1">
    <location>
        <begin position="643"/>
        <end position="652"/>
    </location>
</feature>
<feature type="domain" description="Sulfatase-modifying factor enzyme-like" evidence="3">
    <location>
        <begin position="720"/>
        <end position="959"/>
    </location>
</feature>
<feature type="domain" description="Peptidase C14 caspase" evidence="2">
    <location>
        <begin position="3"/>
        <end position="236"/>
    </location>
</feature>
<dbReference type="Pfam" id="PF00656">
    <property type="entry name" value="Peptidase_C14"/>
    <property type="match status" value="1"/>
</dbReference>
<dbReference type="InterPro" id="IPR042095">
    <property type="entry name" value="SUMF_sf"/>
</dbReference>
<accession>A0A450UEY4</accession>
<dbReference type="Pfam" id="PF03781">
    <property type="entry name" value="FGE-sulfatase"/>
    <property type="match status" value="1"/>
</dbReference>
<evidence type="ECO:0000259" key="4">
    <source>
        <dbReference type="Pfam" id="PF08308"/>
    </source>
</evidence>
<evidence type="ECO:0000313" key="5">
    <source>
        <dbReference type="EMBL" id="VFJ91117.1"/>
    </source>
</evidence>
<dbReference type="AlphaFoldDB" id="A0A450UEY4"/>
<dbReference type="InterPro" id="IPR013229">
    <property type="entry name" value="PEGA"/>
</dbReference>
<dbReference type="InterPro" id="IPR018247">
    <property type="entry name" value="EF_Hand_1_Ca_BS"/>
</dbReference>
<dbReference type="GO" id="GO:0004197">
    <property type="term" value="F:cysteine-type endopeptidase activity"/>
    <property type="evidence" value="ECO:0007669"/>
    <property type="project" value="InterPro"/>
</dbReference>
<evidence type="ECO:0000259" key="3">
    <source>
        <dbReference type="Pfam" id="PF03781"/>
    </source>
</evidence>
<dbReference type="PROSITE" id="PS00018">
    <property type="entry name" value="EF_HAND_1"/>
    <property type="match status" value="1"/>
</dbReference>
<name>A0A450UEY4_9GAMM</name>
<reference evidence="5" key="1">
    <citation type="submission" date="2019-02" db="EMBL/GenBank/DDBJ databases">
        <authorList>
            <person name="Gruber-Vodicka R. H."/>
            <person name="Seah K. B. B."/>
        </authorList>
    </citation>
    <scope>NUCLEOTIDE SEQUENCE</scope>
    <source>
        <strain evidence="5">BECK_SA2B15</strain>
    </source>
</reference>
<dbReference type="Gene3D" id="2.60.40.1120">
    <property type="entry name" value="Carboxypeptidase-like, regulatory domain"/>
    <property type="match status" value="1"/>
</dbReference>
<dbReference type="NCBIfam" id="NF047832">
    <property type="entry name" value="caspase_w_EACC1"/>
    <property type="match status" value="1"/>
</dbReference>
<dbReference type="InterPro" id="IPR029030">
    <property type="entry name" value="Caspase-like_dom_sf"/>
</dbReference>
<dbReference type="GO" id="GO:0120147">
    <property type="term" value="F:formylglycine-generating oxidase activity"/>
    <property type="evidence" value="ECO:0007669"/>
    <property type="project" value="TreeGrafter"/>
</dbReference>
<feature type="compositionally biased region" description="Basic and acidic residues" evidence="1">
    <location>
        <begin position="737"/>
        <end position="748"/>
    </location>
</feature>
<protein>
    <submittedName>
        <fullName evidence="5">Formylglycine-generating enzyme, required for sulfatase activity, contains SUMF1/FGE domain</fullName>
    </submittedName>
</protein>
<feature type="region of interest" description="Disordered" evidence="1">
    <location>
        <begin position="483"/>
        <end position="673"/>
    </location>
</feature>